<name>A0A3M7LWY4_9PLEO</name>
<gene>
    <name evidence="2" type="ORF">GMOD_00002069</name>
</gene>
<keyword evidence="3" id="KW-1185">Reference proteome</keyword>
<sequence>MRFSTIFATATLMLTASAGMVNLEQRTAAPALTEGGLAKRLAAIDHMVARKESFACVLCTANCGFGDGSDCTTCCAAGGPCENSCPK</sequence>
<protein>
    <submittedName>
        <fullName evidence="2">Uncharacterized protein</fullName>
    </submittedName>
</protein>
<evidence type="ECO:0000256" key="1">
    <source>
        <dbReference type="SAM" id="SignalP"/>
    </source>
</evidence>
<evidence type="ECO:0000313" key="2">
    <source>
        <dbReference type="EMBL" id="RMZ66709.1"/>
    </source>
</evidence>
<evidence type="ECO:0000313" key="3">
    <source>
        <dbReference type="Proteomes" id="UP000265663"/>
    </source>
</evidence>
<organism evidence="2 3">
    <name type="scientific">Pyrenophora seminiperda CCB06</name>
    <dbReference type="NCBI Taxonomy" id="1302712"/>
    <lineage>
        <taxon>Eukaryota</taxon>
        <taxon>Fungi</taxon>
        <taxon>Dikarya</taxon>
        <taxon>Ascomycota</taxon>
        <taxon>Pezizomycotina</taxon>
        <taxon>Dothideomycetes</taxon>
        <taxon>Pleosporomycetidae</taxon>
        <taxon>Pleosporales</taxon>
        <taxon>Pleosporineae</taxon>
        <taxon>Pleosporaceae</taxon>
        <taxon>Pyrenophora</taxon>
    </lineage>
</organism>
<dbReference type="Proteomes" id="UP000265663">
    <property type="component" value="Unassembled WGS sequence"/>
</dbReference>
<accession>A0A3M7LWY4</accession>
<dbReference type="EMBL" id="KE747809">
    <property type="protein sequence ID" value="RMZ66709.1"/>
    <property type="molecule type" value="Genomic_DNA"/>
</dbReference>
<dbReference type="OrthoDB" id="3691943at2759"/>
<proteinExistence type="predicted"/>
<dbReference type="AlphaFoldDB" id="A0A3M7LWY4"/>
<reference evidence="2 3" key="1">
    <citation type="journal article" date="2014" name="PLoS ONE">
        <title>De novo Genome Assembly of the Fungal Plant Pathogen Pyrenophora semeniperda.</title>
        <authorList>
            <person name="Soliai M.M."/>
            <person name="Meyer S.E."/>
            <person name="Udall J.A."/>
            <person name="Elzinga D.E."/>
            <person name="Hermansen R.A."/>
            <person name="Bodily P.M."/>
            <person name="Hart A.A."/>
            <person name="Coleman C.E."/>
        </authorList>
    </citation>
    <scope>NUCLEOTIDE SEQUENCE [LARGE SCALE GENOMIC DNA]</scope>
    <source>
        <strain evidence="2 3">CCB06</strain>
        <tissue evidence="2">Mycelium</tissue>
    </source>
</reference>
<feature type="signal peptide" evidence="1">
    <location>
        <begin position="1"/>
        <end position="18"/>
    </location>
</feature>
<feature type="chain" id="PRO_5018109570" evidence="1">
    <location>
        <begin position="19"/>
        <end position="87"/>
    </location>
</feature>
<keyword evidence="1" id="KW-0732">Signal</keyword>